<keyword evidence="3" id="KW-1185">Reference proteome</keyword>
<evidence type="ECO:0000256" key="1">
    <source>
        <dbReference type="SAM" id="MobiDB-lite"/>
    </source>
</evidence>
<dbReference type="Proteomes" id="UP001054857">
    <property type="component" value="Unassembled WGS sequence"/>
</dbReference>
<comment type="caution">
    <text evidence="2">The sequence shown here is derived from an EMBL/GenBank/DDBJ whole genome shotgun (WGS) entry which is preliminary data.</text>
</comment>
<name>A0AAD3DYF4_9CHLO</name>
<feature type="region of interest" description="Disordered" evidence="1">
    <location>
        <begin position="529"/>
        <end position="573"/>
    </location>
</feature>
<dbReference type="EMBL" id="BMAR01000029">
    <property type="protein sequence ID" value="GFR49359.1"/>
    <property type="molecule type" value="Genomic_DNA"/>
</dbReference>
<protein>
    <submittedName>
        <fullName evidence="2">Uncharacterized protein</fullName>
    </submittedName>
</protein>
<reference evidence="2 3" key="1">
    <citation type="journal article" date="2021" name="Sci. Rep.">
        <title>Genome sequencing of the multicellular alga Astrephomene provides insights into convergent evolution of germ-soma differentiation.</title>
        <authorList>
            <person name="Yamashita S."/>
            <person name="Yamamoto K."/>
            <person name="Matsuzaki R."/>
            <person name="Suzuki S."/>
            <person name="Yamaguchi H."/>
            <person name="Hirooka S."/>
            <person name="Minakuchi Y."/>
            <person name="Miyagishima S."/>
            <person name="Kawachi M."/>
            <person name="Toyoda A."/>
            <person name="Nozaki H."/>
        </authorList>
    </citation>
    <scope>NUCLEOTIDE SEQUENCE [LARGE SCALE GENOMIC DNA]</scope>
    <source>
        <strain evidence="2 3">NIES-4017</strain>
    </source>
</reference>
<accession>A0AAD3DYF4</accession>
<feature type="compositionally biased region" description="Pro residues" evidence="1">
    <location>
        <begin position="1"/>
        <end position="14"/>
    </location>
</feature>
<feature type="region of interest" description="Disordered" evidence="1">
    <location>
        <begin position="1"/>
        <end position="115"/>
    </location>
</feature>
<feature type="compositionally biased region" description="Polar residues" evidence="1">
    <location>
        <begin position="537"/>
        <end position="547"/>
    </location>
</feature>
<feature type="compositionally biased region" description="Polar residues" evidence="1">
    <location>
        <begin position="90"/>
        <end position="103"/>
    </location>
</feature>
<feature type="non-terminal residue" evidence="2">
    <location>
        <position position="1"/>
    </location>
</feature>
<sequence>PSRAPPPPPPPPAASRPGCSHAATQTLSPPHHQEVQTEPPPPPALPSSSSSPTQQRPGTAASWLHTVGSDAPPASHTTMLPASAEHNPPGSYNNINNAVTSDTPALHPGGPSPRRVEALRRGAMATPAGAAAAAVGWQQAAVGESWQGSSSSAWQGAGAGAGAEQAQSLLTSWSSPPGGGMQGGGTAAAAVAAAGTVARGGAVAGGGGGGGGATGRVGAAFAGESSAALGAAGGTDLRAFAPPRREAPQQQQYEEGGGVGATSAAALLLPPPKLEFRSRVAASLFEELRWDIHKRAAAEPPASAAAVAFATAGRGLSGLAVGKGNGQYGGSSSSAKGVWRPGVVGAGGGAWDAGGGGSLFGAGAAAAPAGIAAGGGESYSHNPYSYPYNNNNTYNNSSDDAYYPSALPHMKRQRVSPLGERNALYLSGNNSSSSSIAPAAAVWHGASTSGGGAAEAGPWWDRAVVARAGAADALNTNPRLSRFAPPSLAAAQTEYHPPQPSGAGATAAMPWLQELGGSQMPLMTTGMNGANPAARGASSSSWLQGQEQRPYPGAPHLGPALSPEELFGSGDGRAEGFWATEGTRMSAGQAIGAEGNRVAEMRASGAVGAAAFEKKPGWGEAPGLAKGEVASTDGDFPEPLRSFSPERLEQHSEMLLRFLDDMGQRLPQ</sequence>
<feature type="compositionally biased region" description="Low complexity" evidence="1">
    <location>
        <begin position="148"/>
        <end position="168"/>
    </location>
</feature>
<organism evidence="2 3">
    <name type="scientific">Astrephomene gubernaculifera</name>
    <dbReference type="NCBI Taxonomy" id="47775"/>
    <lineage>
        <taxon>Eukaryota</taxon>
        <taxon>Viridiplantae</taxon>
        <taxon>Chlorophyta</taxon>
        <taxon>core chlorophytes</taxon>
        <taxon>Chlorophyceae</taxon>
        <taxon>CS clade</taxon>
        <taxon>Chlamydomonadales</taxon>
        <taxon>Astrephomenaceae</taxon>
        <taxon>Astrephomene</taxon>
    </lineage>
</organism>
<dbReference type="AlphaFoldDB" id="A0AAD3DYF4"/>
<evidence type="ECO:0000313" key="3">
    <source>
        <dbReference type="Proteomes" id="UP001054857"/>
    </source>
</evidence>
<gene>
    <name evidence="2" type="ORF">Agub_g11385</name>
</gene>
<feature type="region of interest" description="Disordered" evidence="1">
    <location>
        <begin position="618"/>
        <end position="642"/>
    </location>
</feature>
<evidence type="ECO:0000313" key="2">
    <source>
        <dbReference type="EMBL" id="GFR49359.1"/>
    </source>
</evidence>
<proteinExistence type="predicted"/>
<feature type="region of interest" description="Disordered" evidence="1">
    <location>
        <begin position="148"/>
        <end position="185"/>
    </location>
</feature>